<dbReference type="Proteomes" id="UP001346869">
    <property type="component" value="Unassembled WGS sequence"/>
</dbReference>
<organism evidence="2 3">
    <name type="scientific">Eleginops maclovinus</name>
    <name type="common">Patagonian blennie</name>
    <name type="synonym">Eleginus maclovinus</name>
    <dbReference type="NCBI Taxonomy" id="56733"/>
    <lineage>
        <taxon>Eukaryota</taxon>
        <taxon>Metazoa</taxon>
        <taxon>Chordata</taxon>
        <taxon>Craniata</taxon>
        <taxon>Vertebrata</taxon>
        <taxon>Euteleostomi</taxon>
        <taxon>Actinopterygii</taxon>
        <taxon>Neopterygii</taxon>
        <taxon>Teleostei</taxon>
        <taxon>Neoteleostei</taxon>
        <taxon>Acanthomorphata</taxon>
        <taxon>Eupercaria</taxon>
        <taxon>Perciformes</taxon>
        <taxon>Notothenioidei</taxon>
        <taxon>Eleginopidae</taxon>
        <taxon>Eleginops</taxon>
    </lineage>
</organism>
<dbReference type="AlphaFoldDB" id="A0AAN7X5T7"/>
<reference evidence="2 3" key="2">
    <citation type="journal article" date="2023" name="Mol. Biol. Evol.">
        <title>Genomics of Secondarily Temperate Adaptation in the Only Non-Antarctic Icefish.</title>
        <authorList>
            <person name="Rivera-Colon A.G."/>
            <person name="Rayamajhi N."/>
            <person name="Minhas B.F."/>
            <person name="Madrigal G."/>
            <person name="Bilyk K.T."/>
            <person name="Yoon V."/>
            <person name="Hune M."/>
            <person name="Gregory S."/>
            <person name="Cheng C.H.C."/>
            <person name="Catchen J.M."/>
        </authorList>
    </citation>
    <scope>NUCLEOTIDE SEQUENCE [LARGE SCALE GENOMIC DNA]</scope>
    <source>
        <strain evidence="2">JMC-PN-2008</strain>
    </source>
</reference>
<protein>
    <submittedName>
        <fullName evidence="2">Uncharacterized protein</fullName>
    </submittedName>
</protein>
<proteinExistence type="predicted"/>
<gene>
    <name evidence="2" type="ORF">PBY51_014985</name>
</gene>
<sequence length="119" mass="13947">MLARRLDNAILKIQQLGWDNRRLNKEMMAAKGTLGVYQGECDNLKEKNQRVKEESKTLKMNNLKHKEETRRLTEKLRKSEFGDMNPLTLLPPISTKPRFFFSLVLVRFYSVSCLIVSFL</sequence>
<keyword evidence="1" id="KW-0175">Coiled coil</keyword>
<comment type="caution">
    <text evidence="2">The sequence shown here is derived from an EMBL/GenBank/DDBJ whole genome shotgun (WGS) entry which is preliminary data.</text>
</comment>
<dbReference type="EMBL" id="JAUZQC010000019">
    <property type="protein sequence ID" value="KAK5853864.1"/>
    <property type="molecule type" value="Genomic_DNA"/>
</dbReference>
<evidence type="ECO:0000313" key="3">
    <source>
        <dbReference type="Proteomes" id="UP001346869"/>
    </source>
</evidence>
<keyword evidence="3" id="KW-1185">Reference proteome</keyword>
<evidence type="ECO:0000313" key="2">
    <source>
        <dbReference type="EMBL" id="KAK5853864.1"/>
    </source>
</evidence>
<evidence type="ECO:0000256" key="1">
    <source>
        <dbReference type="SAM" id="Coils"/>
    </source>
</evidence>
<accession>A0AAN7X5T7</accession>
<name>A0AAN7X5T7_ELEMC</name>
<feature type="coiled-coil region" evidence="1">
    <location>
        <begin position="34"/>
        <end position="68"/>
    </location>
</feature>
<reference evidence="2 3" key="1">
    <citation type="journal article" date="2023" name="Genes (Basel)">
        <title>Chromosome-Level Genome Assembly and Circadian Gene Repertoire of the Patagonia Blennie Eleginops maclovinus-The Closest Ancestral Proxy of Antarctic Cryonotothenioids.</title>
        <authorList>
            <person name="Cheng C.C."/>
            <person name="Rivera-Colon A.G."/>
            <person name="Minhas B.F."/>
            <person name="Wilson L."/>
            <person name="Rayamajhi N."/>
            <person name="Vargas-Chacoff L."/>
            <person name="Catchen J.M."/>
        </authorList>
    </citation>
    <scope>NUCLEOTIDE SEQUENCE [LARGE SCALE GENOMIC DNA]</scope>
    <source>
        <strain evidence="2">JMC-PN-2008</strain>
    </source>
</reference>